<protein>
    <submittedName>
        <fullName evidence="1">Uncharacterized protein</fullName>
    </submittedName>
</protein>
<dbReference type="Proteomes" id="UP000277580">
    <property type="component" value="Unassembled WGS sequence"/>
</dbReference>
<sequence length="115" mass="13210">MCSLRVRIETSTSGEAIHPSAAYSFPTVCLQYSPKANLAVARLHLLKRATTRLGRAFSGTCYLATKFLRFYGRAYIAYHRANRGWMRMWRRTVKINPHVLFKPETSPNQGKDYPN</sequence>
<dbReference type="InParanoid" id="A0A3N4KFR9"/>
<proteinExistence type="predicted"/>
<organism evidence="1 2">
    <name type="scientific">Morchella conica CCBAS932</name>
    <dbReference type="NCBI Taxonomy" id="1392247"/>
    <lineage>
        <taxon>Eukaryota</taxon>
        <taxon>Fungi</taxon>
        <taxon>Dikarya</taxon>
        <taxon>Ascomycota</taxon>
        <taxon>Pezizomycotina</taxon>
        <taxon>Pezizomycetes</taxon>
        <taxon>Pezizales</taxon>
        <taxon>Morchellaceae</taxon>
        <taxon>Morchella</taxon>
    </lineage>
</organism>
<accession>A0A3N4KFR9</accession>
<evidence type="ECO:0000313" key="1">
    <source>
        <dbReference type="EMBL" id="RPB08199.1"/>
    </source>
</evidence>
<dbReference type="EMBL" id="ML119167">
    <property type="protein sequence ID" value="RPB08199.1"/>
    <property type="molecule type" value="Genomic_DNA"/>
</dbReference>
<keyword evidence="2" id="KW-1185">Reference proteome</keyword>
<reference evidence="1 2" key="1">
    <citation type="journal article" date="2018" name="Nat. Ecol. Evol.">
        <title>Pezizomycetes genomes reveal the molecular basis of ectomycorrhizal truffle lifestyle.</title>
        <authorList>
            <person name="Murat C."/>
            <person name="Payen T."/>
            <person name="Noel B."/>
            <person name="Kuo A."/>
            <person name="Morin E."/>
            <person name="Chen J."/>
            <person name="Kohler A."/>
            <person name="Krizsan K."/>
            <person name="Balestrini R."/>
            <person name="Da Silva C."/>
            <person name="Montanini B."/>
            <person name="Hainaut M."/>
            <person name="Levati E."/>
            <person name="Barry K.W."/>
            <person name="Belfiori B."/>
            <person name="Cichocki N."/>
            <person name="Clum A."/>
            <person name="Dockter R.B."/>
            <person name="Fauchery L."/>
            <person name="Guy J."/>
            <person name="Iotti M."/>
            <person name="Le Tacon F."/>
            <person name="Lindquist E.A."/>
            <person name="Lipzen A."/>
            <person name="Malagnac F."/>
            <person name="Mello A."/>
            <person name="Molinier V."/>
            <person name="Miyauchi S."/>
            <person name="Poulain J."/>
            <person name="Riccioni C."/>
            <person name="Rubini A."/>
            <person name="Sitrit Y."/>
            <person name="Splivallo R."/>
            <person name="Traeger S."/>
            <person name="Wang M."/>
            <person name="Zifcakova L."/>
            <person name="Wipf D."/>
            <person name="Zambonelli A."/>
            <person name="Paolocci F."/>
            <person name="Nowrousian M."/>
            <person name="Ottonello S."/>
            <person name="Baldrian P."/>
            <person name="Spatafora J.W."/>
            <person name="Henrissat B."/>
            <person name="Nagy L.G."/>
            <person name="Aury J.M."/>
            <person name="Wincker P."/>
            <person name="Grigoriev I.V."/>
            <person name="Bonfante P."/>
            <person name="Martin F.M."/>
        </authorList>
    </citation>
    <scope>NUCLEOTIDE SEQUENCE [LARGE SCALE GENOMIC DNA]</scope>
    <source>
        <strain evidence="1 2">CCBAS932</strain>
    </source>
</reference>
<name>A0A3N4KFR9_9PEZI</name>
<gene>
    <name evidence="1" type="ORF">P167DRAFT_568139</name>
</gene>
<dbReference type="AlphaFoldDB" id="A0A3N4KFR9"/>
<evidence type="ECO:0000313" key="2">
    <source>
        <dbReference type="Proteomes" id="UP000277580"/>
    </source>
</evidence>